<keyword evidence="2" id="KW-1185">Reference proteome</keyword>
<dbReference type="EMBL" id="CAJVPW010007719">
    <property type="protein sequence ID" value="CAG8584746.1"/>
    <property type="molecule type" value="Genomic_DNA"/>
</dbReference>
<name>A0ACA9MGQ3_9GLOM</name>
<protein>
    <submittedName>
        <fullName evidence="1">5369_t:CDS:1</fullName>
    </submittedName>
</protein>
<feature type="non-terminal residue" evidence="1">
    <location>
        <position position="1"/>
    </location>
</feature>
<proteinExistence type="predicted"/>
<sequence length="356" mass="41346">IYKPPEGLDFIPTVSFFKLLLILFRNEDQQYEIQKLIYETDPDKIGLVKLFVGLGWLVLITDIEHAKIFFSESAYSLPKVELSENHPTNLFFGQGVSFSNGDIWLKQRKLATPAFNRALRPEMRVTIQILGELAFAYDMKALEKLEEQPQFLKSYSKIIQFLTEPVIALFPFMYSLPLKKNIEHSLLTKEFDKFLYKMIEKRKFEMSKAKSDDENTDLLAGLLEAAKNEEYMYTDKELRDDIDIQKKAREEALNVLESASKIPTSENLKVLFRTPTKPLNLARGITIPEGVKITVNIWQMHRNSDLWNDADKFIPERFMNPEKEIKNNWAPFSGGHRNCIGQKFSMMEQKIIIAMT</sequence>
<evidence type="ECO:0000313" key="1">
    <source>
        <dbReference type="EMBL" id="CAG8584746.1"/>
    </source>
</evidence>
<organism evidence="1 2">
    <name type="scientific">Cetraspora pellucida</name>
    <dbReference type="NCBI Taxonomy" id="1433469"/>
    <lineage>
        <taxon>Eukaryota</taxon>
        <taxon>Fungi</taxon>
        <taxon>Fungi incertae sedis</taxon>
        <taxon>Mucoromycota</taxon>
        <taxon>Glomeromycotina</taxon>
        <taxon>Glomeromycetes</taxon>
        <taxon>Diversisporales</taxon>
        <taxon>Gigasporaceae</taxon>
        <taxon>Cetraspora</taxon>
    </lineage>
</organism>
<feature type="non-terminal residue" evidence="1">
    <location>
        <position position="356"/>
    </location>
</feature>
<accession>A0ACA9MGQ3</accession>
<gene>
    <name evidence="1" type="ORF">SPELUC_LOCUS6513</name>
</gene>
<evidence type="ECO:0000313" key="2">
    <source>
        <dbReference type="Proteomes" id="UP000789366"/>
    </source>
</evidence>
<dbReference type="Proteomes" id="UP000789366">
    <property type="component" value="Unassembled WGS sequence"/>
</dbReference>
<comment type="caution">
    <text evidence="1">The sequence shown here is derived from an EMBL/GenBank/DDBJ whole genome shotgun (WGS) entry which is preliminary data.</text>
</comment>
<reference evidence="1" key="1">
    <citation type="submission" date="2021-06" db="EMBL/GenBank/DDBJ databases">
        <authorList>
            <person name="Kallberg Y."/>
            <person name="Tangrot J."/>
            <person name="Rosling A."/>
        </authorList>
    </citation>
    <scope>NUCLEOTIDE SEQUENCE</scope>
    <source>
        <strain evidence="1">28 12/20/2015</strain>
    </source>
</reference>